<dbReference type="STRING" id="1280837.A0A316V9X2"/>
<dbReference type="PANTHER" id="PTHR32440:SF11">
    <property type="entry name" value="METALLOPHOSPHOESTERASE DOMAIN-CONTAINING PROTEIN"/>
    <property type="match status" value="1"/>
</dbReference>
<dbReference type="Gene3D" id="3.60.21.10">
    <property type="match status" value="1"/>
</dbReference>
<dbReference type="Pfam" id="PF00149">
    <property type="entry name" value="Metallophos"/>
    <property type="match status" value="1"/>
</dbReference>
<dbReference type="InParanoid" id="A0A316V9X2"/>
<evidence type="ECO:0000256" key="1">
    <source>
        <dbReference type="SAM" id="MobiDB-lite"/>
    </source>
</evidence>
<evidence type="ECO:0000256" key="2">
    <source>
        <dbReference type="SAM" id="SignalP"/>
    </source>
</evidence>
<accession>A0A316V9X2</accession>
<dbReference type="SUPFAM" id="SSF56300">
    <property type="entry name" value="Metallo-dependent phosphatases"/>
    <property type="match status" value="1"/>
</dbReference>
<dbReference type="RefSeq" id="XP_025353275.1">
    <property type="nucleotide sequence ID" value="XM_025502915.1"/>
</dbReference>
<sequence length="334" mass="36707">MAAVLFLLALLCGLVACAPTRLSQSTLMARSDDCFKGHPYPANLPLLQFKPCTSRLPSQGPSSSSFKVMVITDTHLLDDQTVPGNASNVARASRNAVRTYISQEQPDFVVHLGDMISGEAANNTKDVQSAIREILSPMKDKRIPFSTTKGNHDNEKYSTHGSITDIERNYAPSLSYTRKAPANVGGGEYGTDNYWIPIFQAGPVDPNKTAPKVLLWFFDSRAGRKMLSQGYGPVNDWVDDSVADWITSETEKMEKAWGHVPPGLIFVHIPVHEHYTTQNDPPYADHVGGVPDETPANYTNKGLAYQGLNDDKPLASQGQESDQGEYSHRIQKSQ</sequence>
<protein>
    <submittedName>
        <fullName evidence="4">Metallo-dependent phosphatase</fullName>
    </submittedName>
</protein>
<dbReference type="GO" id="GO:0005737">
    <property type="term" value="C:cytoplasm"/>
    <property type="evidence" value="ECO:0007669"/>
    <property type="project" value="TreeGrafter"/>
</dbReference>
<feature type="signal peptide" evidence="2">
    <location>
        <begin position="1"/>
        <end position="17"/>
    </location>
</feature>
<name>A0A316V9X2_9BASI</name>
<dbReference type="InterPro" id="IPR029052">
    <property type="entry name" value="Metallo-depent_PP-like"/>
</dbReference>
<dbReference type="AlphaFoldDB" id="A0A316V9X2"/>
<reference evidence="4 5" key="1">
    <citation type="journal article" date="2018" name="Mol. Biol. Evol.">
        <title>Broad Genomic Sampling Reveals a Smut Pathogenic Ancestry of the Fungal Clade Ustilaginomycotina.</title>
        <authorList>
            <person name="Kijpornyongpan T."/>
            <person name="Mondo S.J."/>
            <person name="Barry K."/>
            <person name="Sandor L."/>
            <person name="Lee J."/>
            <person name="Lipzen A."/>
            <person name="Pangilinan J."/>
            <person name="LaButti K."/>
            <person name="Hainaut M."/>
            <person name="Henrissat B."/>
            <person name="Grigoriev I.V."/>
            <person name="Spatafora J.W."/>
            <person name="Aime M.C."/>
        </authorList>
    </citation>
    <scope>NUCLEOTIDE SEQUENCE [LARGE SCALE GENOMIC DNA]</scope>
    <source>
        <strain evidence="4 5">MCA 3882</strain>
    </source>
</reference>
<dbReference type="OrthoDB" id="783096at2759"/>
<proteinExistence type="predicted"/>
<evidence type="ECO:0000259" key="3">
    <source>
        <dbReference type="Pfam" id="PF00149"/>
    </source>
</evidence>
<feature type="chain" id="PRO_5016294083" evidence="2">
    <location>
        <begin position="18"/>
        <end position="334"/>
    </location>
</feature>
<dbReference type="Proteomes" id="UP000245771">
    <property type="component" value="Unassembled WGS sequence"/>
</dbReference>
<keyword evidence="2" id="KW-0732">Signal</keyword>
<dbReference type="EMBL" id="KZ819605">
    <property type="protein sequence ID" value="PWN32973.1"/>
    <property type="molecule type" value="Genomic_DNA"/>
</dbReference>
<dbReference type="PANTHER" id="PTHR32440">
    <property type="entry name" value="PHOSPHATASE DCR2-RELATED-RELATED"/>
    <property type="match status" value="1"/>
</dbReference>
<feature type="domain" description="Calcineurin-like phosphoesterase" evidence="3">
    <location>
        <begin position="66"/>
        <end position="225"/>
    </location>
</feature>
<dbReference type="InterPro" id="IPR004843">
    <property type="entry name" value="Calcineurin-like_PHP"/>
</dbReference>
<dbReference type="GO" id="GO:0016788">
    <property type="term" value="F:hydrolase activity, acting on ester bonds"/>
    <property type="evidence" value="ECO:0007669"/>
    <property type="project" value="TreeGrafter"/>
</dbReference>
<feature type="region of interest" description="Disordered" evidence="1">
    <location>
        <begin position="277"/>
        <end position="334"/>
    </location>
</feature>
<evidence type="ECO:0000313" key="4">
    <source>
        <dbReference type="EMBL" id="PWN32973.1"/>
    </source>
</evidence>
<dbReference type="GeneID" id="37024696"/>
<keyword evidence="5" id="KW-1185">Reference proteome</keyword>
<gene>
    <name evidence="4" type="ORF">FA14DRAFT_79985</name>
</gene>
<organism evidence="4 5">
    <name type="scientific">Meira miltonrushii</name>
    <dbReference type="NCBI Taxonomy" id="1280837"/>
    <lineage>
        <taxon>Eukaryota</taxon>
        <taxon>Fungi</taxon>
        <taxon>Dikarya</taxon>
        <taxon>Basidiomycota</taxon>
        <taxon>Ustilaginomycotina</taxon>
        <taxon>Exobasidiomycetes</taxon>
        <taxon>Exobasidiales</taxon>
        <taxon>Brachybasidiaceae</taxon>
        <taxon>Meira</taxon>
    </lineage>
</organism>
<evidence type="ECO:0000313" key="5">
    <source>
        <dbReference type="Proteomes" id="UP000245771"/>
    </source>
</evidence>